<reference evidence="2" key="1">
    <citation type="journal article" date="2020" name="Nature">
        <title>Giant virus diversity and host interactions through global metagenomics.</title>
        <authorList>
            <person name="Schulz F."/>
            <person name="Roux S."/>
            <person name="Paez-Espino D."/>
            <person name="Jungbluth S."/>
            <person name="Walsh D.A."/>
            <person name="Denef V.J."/>
            <person name="McMahon K.D."/>
            <person name="Konstantinidis K.T."/>
            <person name="Eloe-Fadrosh E.A."/>
            <person name="Kyrpides N.C."/>
            <person name="Woyke T."/>
        </authorList>
    </citation>
    <scope>NUCLEOTIDE SEQUENCE</scope>
    <source>
        <strain evidence="2">GVMAG-S-1062768-28</strain>
    </source>
</reference>
<dbReference type="Pfam" id="PF02037">
    <property type="entry name" value="SAP"/>
    <property type="match status" value="1"/>
</dbReference>
<dbReference type="PROSITE" id="PS50800">
    <property type="entry name" value="SAP"/>
    <property type="match status" value="1"/>
</dbReference>
<accession>A0A6C0JRF4</accession>
<dbReference type="AlphaFoldDB" id="A0A6C0JRF4"/>
<organism evidence="2">
    <name type="scientific">viral metagenome</name>
    <dbReference type="NCBI Taxonomy" id="1070528"/>
    <lineage>
        <taxon>unclassified sequences</taxon>
        <taxon>metagenomes</taxon>
        <taxon>organismal metagenomes</taxon>
    </lineage>
</organism>
<feature type="domain" description="SAP" evidence="1">
    <location>
        <begin position="5"/>
        <end position="39"/>
    </location>
</feature>
<evidence type="ECO:0000259" key="1">
    <source>
        <dbReference type="PROSITE" id="PS50800"/>
    </source>
</evidence>
<dbReference type="InterPro" id="IPR003034">
    <property type="entry name" value="SAP_dom"/>
</dbReference>
<protein>
    <recommendedName>
        <fullName evidence="1">SAP domain-containing protein</fullName>
    </recommendedName>
</protein>
<dbReference type="InterPro" id="IPR036361">
    <property type="entry name" value="SAP_dom_sf"/>
</dbReference>
<dbReference type="EMBL" id="MN740696">
    <property type="protein sequence ID" value="QHU08342.1"/>
    <property type="molecule type" value="Genomic_DNA"/>
</dbReference>
<name>A0A6C0JRF4_9ZZZZ</name>
<evidence type="ECO:0000313" key="2">
    <source>
        <dbReference type="EMBL" id="QHU08342.1"/>
    </source>
</evidence>
<dbReference type="SUPFAM" id="SSF68906">
    <property type="entry name" value="SAP domain"/>
    <property type="match status" value="1"/>
</dbReference>
<sequence>MSNIYENEKVVALKVLLEERGLKKSGNKADLIQRLVEYDQAHEEDVSSSSSDDNDTTSTAIISPAKVDFDDTESTVFPPYGFSGTQINSIQALREKTYIENKFVNIATTTLVDKPTKKQHVNNKFRIVSDDKEQLATLVAWLVENPDEVDEETPVAKKEVKKTTKKDTKKVFYIDGYDEKKLAMLKKKLSSVEDEEDKFVNVLSRRIVTRSKANEKKWTFCTKTKMAFLVMADDKHKKLVKDVNKMLSAQ</sequence>
<proteinExistence type="predicted"/>
<dbReference type="Gene3D" id="1.10.720.30">
    <property type="entry name" value="SAP domain"/>
    <property type="match status" value="1"/>
</dbReference>
<dbReference type="SMART" id="SM00513">
    <property type="entry name" value="SAP"/>
    <property type="match status" value="1"/>
</dbReference>